<evidence type="ECO:0000313" key="2">
    <source>
        <dbReference type="Proteomes" id="UP000075321"/>
    </source>
</evidence>
<proteinExistence type="predicted"/>
<evidence type="ECO:0000313" key="1">
    <source>
        <dbReference type="EMBL" id="KYH23901.1"/>
    </source>
</evidence>
<sequence>MCQVWMTGLSSHKGGSKWLSGCVLEKGMHA</sequence>
<dbReference type="EMBL" id="LTAZ01000017">
    <property type="protein sequence ID" value="KYH23901.1"/>
    <property type="molecule type" value="Genomic_DNA"/>
</dbReference>
<dbReference type="PATRIC" id="fig|1008153.3.peg.4261"/>
<name>A0A151A8A1_9EURY</name>
<protein>
    <submittedName>
        <fullName evidence="1">Uncharacterized protein</fullName>
    </submittedName>
</protein>
<organism evidence="1 2">
    <name type="scientific">Halalkalicoccus paucihalophilus</name>
    <dbReference type="NCBI Taxonomy" id="1008153"/>
    <lineage>
        <taxon>Archaea</taxon>
        <taxon>Methanobacteriati</taxon>
        <taxon>Methanobacteriota</taxon>
        <taxon>Stenosarchaea group</taxon>
        <taxon>Halobacteria</taxon>
        <taxon>Halobacteriales</taxon>
        <taxon>Halococcaceae</taxon>
        <taxon>Halalkalicoccus</taxon>
    </lineage>
</organism>
<accession>A0A151A8A1</accession>
<dbReference type="AlphaFoldDB" id="A0A151A8A1"/>
<keyword evidence="2" id="KW-1185">Reference proteome</keyword>
<gene>
    <name evidence="1" type="ORF">HAPAU_39800</name>
</gene>
<dbReference type="Proteomes" id="UP000075321">
    <property type="component" value="Unassembled WGS sequence"/>
</dbReference>
<reference evidence="1 2" key="1">
    <citation type="submission" date="2016-02" db="EMBL/GenBank/DDBJ databases">
        <title>Genome sequence of Halalkalicoccus paucihalophilus DSM 24557.</title>
        <authorList>
            <person name="Poehlein A."/>
            <person name="Daniel R."/>
        </authorList>
    </citation>
    <scope>NUCLEOTIDE SEQUENCE [LARGE SCALE GENOMIC DNA]</scope>
    <source>
        <strain evidence="1 2">DSM 24557</strain>
    </source>
</reference>
<comment type="caution">
    <text evidence="1">The sequence shown here is derived from an EMBL/GenBank/DDBJ whole genome shotgun (WGS) entry which is preliminary data.</text>
</comment>